<dbReference type="InterPro" id="IPR002129">
    <property type="entry name" value="PyrdxlP-dep_de-COase"/>
</dbReference>
<evidence type="ECO:0000256" key="4">
    <source>
        <dbReference type="ARBA" id="ARBA00022898"/>
    </source>
</evidence>
<comment type="catalytic activity">
    <reaction evidence="6 9">
        <text>L-glutamate + H(+) = 4-aminobutanoate + CO2</text>
        <dbReference type="Rhea" id="RHEA:17785"/>
        <dbReference type="ChEBI" id="CHEBI:15378"/>
        <dbReference type="ChEBI" id="CHEBI:16526"/>
        <dbReference type="ChEBI" id="CHEBI:29985"/>
        <dbReference type="ChEBI" id="CHEBI:59888"/>
        <dbReference type="EC" id="4.1.1.15"/>
    </reaction>
</comment>
<dbReference type="Gene3D" id="3.40.640.10">
    <property type="entry name" value="Type I PLP-dependent aspartate aminotransferase-like (Major domain)"/>
    <property type="match status" value="1"/>
</dbReference>
<evidence type="ECO:0000256" key="8">
    <source>
        <dbReference type="RuleBase" id="RU000382"/>
    </source>
</evidence>
<dbReference type="EMBL" id="BTFZ01000011">
    <property type="protein sequence ID" value="GMM37134.1"/>
    <property type="molecule type" value="Genomic_DNA"/>
</dbReference>
<comment type="caution">
    <text evidence="10">The sequence shown here is derived from an EMBL/GenBank/DDBJ whole genome shotgun (WGS) entry which is preliminary data.</text>
</comment>
<keyword evidence="9" id="KW-0210">Decarboxylase</keyword>
<dbReference type="InterPro" id="IPR010107">
    <property type="entry name" value="Glutamate_decarboxylase"/>
</dbReference>
<dbReference type="PANTHER" id="PTHR43321">
    <property type="entry name" value="GLUTAMATE DECARBOXYLASE"/>
    <property type="match status" value="1"/>
</dbReference>
<keyword evidence="11" id="KW-1185">Reference proteome</keyword>
<feature type="modified residue" description="N6-(pyridoxal phosphate)lysine" evidence="7">
    <location>
        <position position="318"/>
    </location>
</feature>
<dbReference type="Pfam" id="PF00282">
    <property type="entry name" value="Pyridoxal_deC"/>
    <property type="match status" value="1"/>
</dbReference>
<dbReference type="PANTHER" id="PTHR43321:SF3">
    <property type="entry name" value="GLUTAMATE DECARBOXYLASE"/>
    <property type="match status" value="1"/>
</dbReference>
<dbReference type="GO" id="GO:0005829">
    <property type="term" value="C:cytosol"/>
    <property type="evidence" value="ECO:0007669"/>
    <property type="project" value="TreeGrafter"/>
</dbReference>
<comment type="cofactor">
    <cofactor evidence="1 7 8">
        <name>pyridoxal 5'-phosphate</name>
        <dbReference type="ChEBI" id="CHEBI:597326"/>
    </cofactor>
</comment>
<organism evidence="10 11">
    <name type="scientific">Saccharomycopsis crataegensis</name>
    <dbReference type="NCBI Taxonomy" id="43959"/>
    <lineage>
        <taxon>Eukaryota</taxon>
        <taxon>Fungi</taxon>
        <taxon>Dikarya</taxon>
        <taxon>Ascomycota</taxon>
        <taxon>Saccharomycotina</taxon>
        <taxon>Saccharomycetes</taxon>
        <taxon>Saccharomycopsidaceae</taxon>
        <taxon>Saccharomycopsis</taxon>
    </lineage>
</organism>
<comment type="similarity">
    <text evidence="2 8">Belongs to the group II decarboxylase family.</text>
</comment>
<dbReference type="GeneID" id="90075109"/>
<dbReference type="GO" id="GO:0030170">
    <property type="term" value="F:pyridoxal phosphate binding"/>
    <property type="evidence" value="ECO:0007669"/>
    <property type="project" value="InterPro"/>
</dbReference>
<keyword evidence="5 8" id="KW-0456">Lyase</keyword>
<accession>A0AAV5QQV8</accession>
<dbReference type="EC" id="4.1.1.15" evidence="3 9"/>
<dbReference type="FunFam" id="3.40.640.10:FF:000017">
    <property type="entry name" value="Glutamate decarboxylase"/>
    <property type="match status" value="1"/>
</dbReference>
<gene>
    <name evidence="10" type="ORF">DASC09_044590</name>
</gene>
<dbReference type="SUPFAM" id="SSF53383">
    <property type="entry name" value="PLP-dependent transferases"/>
    <property type="match status" value="1"/>
</dbReference>
<evidence type="ECO:0000256" key="3">
    <source>
        <dbReference type="ARBA" id="ARBA00012421"/>
    </source>
</evidence>
<dbReference type="GO" id="GO:0006538">
    <property type="term" value="P:L-glutamate catabolic process"/>
    <property type="evidence" value="ECO:0007669"/>
    <property type="project" value="TreeGrafter"/>
</dbReference>
<dbReference type="GO" id="GO:0004351">
    <property type="term" value="F:glutamate decarboxylase activity"/>
    <property type="evidence" value="ECO:0007669"/>
    <property type="project" value="UniProtKB-EC"/>
</dbReference>
<evidence type="ECO:0000256" key="6">
    <source>
        <dbReference type="ARBA" id="ARBA00048868"/>
    </source>
</evidence>
<evidence type="ECO:0000313" key="10">
    <source>
        <dbReference type="EMBL" id="GMM37134.1"/>
    </source>
</evidence>
<evidence type="ECO:0000313" key="11">
    <source>
        <dbReference type="Proteomes" id="UP001360560"/>
    </source>
</evidence>
<keyword evidence="4 7" id="KW-0663">Pyridoxal phosphate</keyword>
<dbReference type="Gene3D" id="4.10.280.50">
    <property type="match status" value="1"/>
</dbReference>
<dbReference type="InterPro" id="IPR015424">
    <property type="entry name" value="PyrdxlP-dep_Trfase"/>
</dbReference>
<proteinExistence type="inferred from homology"/>
<evidence type="ECO:0000256" key="5">
    <source>
        <dbReference type="ARBA" id="ARBA00023239"/>
    </source>
</evidence>
<sequence>MVLHHHVDPDALEIQLISKHKNINSKLISKIQANNISYLDSNYENTIPKYTIPSNGVGSDSAYQLIHDELNLDGNPTLNFASFVNTFVDHNVKKLLVENFTKNLADSDEYPALMEIHSRCISILADLWNAPKETKEELKKKYVSVDKNSEWEIKSNTSVGTATVGSSEAIILGGLAMKKNWQAKRRAEGKDISKPNIIMGANAQVALEKFARYFDVECRLVPVSKESQYVLDKTKIKQNVDENTIGIFVILGSTYTGTFEDVAGVSKILDEVENETGLDIPIHVDGASGAFIAPFIYPNLEWDFRLPRVHSINTSGHKFGLTAAGLGFVLWRKASYLPQELKFELSYLGGSEESFTLNFSRPGHEIINQFYNFIALGRDGYTKVFQLLLDNARLLSDFLEQTGYYECVSVIHRKQGVYHLGESETKSDDGSYNVGLPVVAFKFSQKFKKNYPHIPQDVISMMLRNKGYIVPNYPLPPNEQSIEILRIVVRLNLSHELLDQLMSDILEITENLIDAADLIEKTTSHETKAAKSDNEKVIHEMLLSIASSGIKNKDIFEKSEEGFKRHRRPKHGTYRGAC</sequence>
<evidence type="ECO:0000256" key="1">
    <source>
        <dbReference type="ARBA" id="ARBA00001933"/>
    </source>
</evidence>
<evidence type="ECO:0000256" key="9">
    <source>
        <dbReference type="RuleBase" id="RU361171"/>
    </source>
</evidence>
<evidence type="ECO:0000256" key="2">
    <source>
        <dbReference type="ARBA" id="ARBA00009533"/>
    </source>
</evidence>
<evidence type="ECO:0000256" key="7">
    <source>
        <dbReference type="PIRSR" id="PIRSR602129-50"/>
    </source>
</evidence>
<dbReference type="NCBIfam" id="TIGR01788">
    <property type="entry name" value="Glu-decarb-GAD"/>
    <property type="match status" value="1"/>
</dbReference>
<dbReference type="Proteomes" id="UP001360560">
    <property type="component" value="Unassembled WGS sequence"/>
</dbReference>
<reference evidence="10 11" key="1">
    <citation type="journal article" date="2023" name="Elife">
        <title>Identification of key yeast species and microbe-microbe interactions impacting larval growth of Drosophila in the wild.</title>
        <authorList>
            <person name="Mure A."/>
            <person name="Sugiura Y."/>
            <person name="Maeda R."/>
            <person name="Honda K."/>
            <person name="Sakurai N."/>
            <person name="Takahashi Y."/>
            <person name="Watada M."/>
            <person name="Katoh T."/>
            <person name="Gotoh A."/>
            <person name="Gotoh Y."/>
            <person name="Taniguchi I."/>
            <person name="Nakamura K."/>
            <person name="Hayashi T."/>
            <person name="Katayama T."/>
            <person name="Uemura T."/>
            <person name="Hattori Y."/>
        </authorList>
    </citation>
    <scope>NUCLEOTIDE SEQUENCE [LARGE SCALE GENOMIC DNA]</scope>
    <source>
        <strain evidence="10 11">SC-9</strain>
    </source>
</reference>
<dbReference type="RefSeq" id="XP_064854130.1">
    <property type="nucleotide sequence ID" value="XM_064998058.1"/>
</dbReference>
<protein>
    <recommendedName>
        <fullName evidence="3 9">Glutamate decarboxylase</fullName>
        <ecNumber evidence="3 9">4.1.1.15</ecNumber>
    </recommendedName>
</protein>
<dbReference type="AlphaFoldDB" id="A0AAV5QQV8"/>
<dbReference type="Gene3D" id="3.90.1150.160">
    <property type="match status" value="1"/>
</dbReference>
<dbReference type="InterPro" id="IPR015421">
    <property type="entry name" value="PyrdxlP-dep_Trfase_major"/>
</dbReference>
<name>A0AAV5QQV8_9ASCO</name>